<dbReference type="OrthoDB" id="5515766at2"/>
<dbReference type="RefSeq" id="WP_026992846.1">
    <property type="nucleotide sequence ID" value="NZ_JRLY01000008.1"/>
</dbReference>
<dbReference type="PANTHER" id="PTHR38471:SF2">
    <property type="entry name" value="FOUR HELIX BUNDLE PROTEIN"/>
    <property type="match status" value="1"/>
</dbReference>
<evidence type="ECO:0000313" key="1">
    <source>
        <dbReference type="EMBL" id="KGO92764.1"/>
    </source>
</evidence>
<dbReference type="CDD" id="cd16377">
    <property type="entry name" value="23S_rRNA_IVP_like"/>
    <property type="match status" value="1"/>
</dbReference>
<keyword evidence="2" id="KW-1185">Reference proteome</keyword>
<protein>
    <submittedName>
        <fullName evidence="1">30S ribosomal protein S23</fullName>
    </submittedName>
</protein>
<dbReference type="InterPro" id="IPR012657">
    <property type="entry name" value="23S_rRNA-intervening_sequence"/>
</dbReference>
<comment type="caution">
    <text evidence="1">The sequence shown here is derived from an EMBL/GenBank/DDBJ whole genome shotgun (WGS) entry which is preliminary data.</text>
</comment>
<dbReference type="InterPro" id="IPR036583">
    <property type="entry name" value="23S_rRNA_IVS_sf"/>
</dbReference>
<dbReference type="GO" id="GO:0005840">
    <property type="term" value="C:ribosome"/>
    <property type="evidence" value="ECO:0007669"/>
    <property type="project" value="UniProtKB-KW"/>
</dbReference>
<dbReference type="Proteomes" id="UP000030111">
    <property type="component" value="Unassembled WGS sequence"/>
</dbReference>
<accession>A0A0A2MKG0</accession>
<dbReference type="EMBL" id="JRLY01000008">
    <property type="protein sequence ID" value="KGO92764.1"/>
    <property type="molecule type" value="Genomic_DNA"/>
</dbReference>
<dbReference type="STRING" id="1121898.GCA_000422725_02496"/>
<keyword evidence="1" id="KW-0689">Ribosomal protein</keyword>
<dbReference type="PANTHER" id="PTHR38471">
    <property type="entry name" value="FOUR HELIX BUNDLE PROTEIN"/>
    <property type="match status" value="1"/>
</dbReference>
<dbReference type="Gene3D" id="1.20.1440.60">
    <property type="entry name" value="23S rRNA-intervening sequence"/>
    <property type="match status" value="1"/>
</dbReference>
<sequence>MGKFNSFEEINSWQRARSLNKKIYLITESESFKKDFDLARQIRRCSVSISSNIAEGFERNTDKEFSHFLFIAKGSAGEVRSQLYLALDLNYITQDVFDDLLIEITEISKLLSGFIKYLNK</sequence>
<dbReference type="eggNOG" id="COG0399">
    <property type="taxonomic scope" value="Bacteria"/>
</dbReference>
<keyword evidence="1" id="KW-0687">Ribonucleoprotein</keyword>
<dbReference type="AlphaFoldDB" id="A0A0A2MKG0"/>
<name>A0A0A2MKG0_9FLAO</name>
<evidence type="ECO:0000313" key="2">
    <source>
        <dbReference type="Proteomes" id="UP000030111"/>
    </source>
</evidence>
<gene>
    <name evidence="1" type="ORF">Q766_11655</name>
</gene>
<reference evidence="1 2" key="1">
    <citation type="submission" date="2013-09" db="EMBL/GenBank/DDBJ databases">
        <authorList>
            <person name="Zeng Z."/>
            <person name="Chen C."/>
        </authorList>
    </citation>
    <scope>NUCLEOTIDE SEQUENCE [LARGE SCALE GENOMIC DNA]</scope>
    <source>
        <strain evidence="1 2">WB 4.1-42</strain>
    </source>
</reference>
<organism evidence="1 2">
    <name type="scientific">Flavobacterium subsaxonicum WB 4.1-42 = DSM 21790</name>
    <dbReference type="NCBI Taxonomy" id="1121898"/>
    <lineage>
        <taxon>Bacteria</taxon>
        <taxon>Pseudomonadati</taxon>
        <taxon>Bacteroidota</taxon>
        <taxon>Flavobacteriia</taxon>
        <taxon>Flavobacteriales</taxon>
        <taxon>Flavobacteriaceae</taxon>
        <taxon>Flavobacterium</taxon>
    </lineage>
</organism>
<proteinExistence type="predicted"/>
<dbReference type="NCBIfam" id="TIGR02436">
    <property type="entry name" value="four helix bundle protein"/>
    <property type="match status" value="1"/>
</dbReference>
<dbReference type="SUPFAM" id="SSF158446">
    <property type="entry name" value="IVS-encoded protein-like"/>
    <property type="match status" value="1"/>
</dbReference>
<dbReference type="Pfam" id="PF05635">
    <property type="entry name" value="23S_rRNA_IVP"/>
    <property type="match status" value="1"/>
</dbReference>